<dbReference type="PROSITE" id="PS51450">
    <property type="entry name" value="LRR"/>
    <property type="match status" value="1"/>
</dbReference>
<evidence type="ECO:0000313" key="4">
    <source>
        <dbReference type="EMBL" id="JAB58254.1"/>
    </source>
</evidence>
<keyword evidence="1" id="KW-0433">Leucine-rich repeat</keyword>
<dbReference type="Pfam" id="PF23598">
    <property type="entry name" value="LRR_14"/>
    <property type="match status" value="1"/>
</dbReference>
<dbReference type="SUPFAM" id="SSF52047">
    <property type="entry name" value="RNI-like"/>
    <property type="match status" value="1"/>
</dbReference>
<dbReference type="AlphaFoldDB" id="U5EL17"/>
<feature type="domain" description="Disease resistance R13L4/SHOC-2-like LRR" evidence="3">
    <location>
        <begin position="32"/>
        <end position="113"/>
    </location>
</feature>
<dbReference type="Gene3D" id="3.80.10.10">
    <property type="entry name" value="Ribonuclease Inhibitor"/>
    <property type="match status" value="2"/>
</dbReference>
<dbReference type="FunFam" id="3.80.10.10:FF:000230">
    <property type="entry name" value="Leucine-rich repeat-containing protein 57"/>
    <property type="match status" value="1"/>
</dbReference>
<dbReference type="InterPro" id="IPR003591">
    <property type="entry name" value="Leu-rich_rpt_typical-subtyp"/>
</dbReference>
<reference evidence="4" key="1">
    <citation type="journal article" date="2014" name="Insect Biochem. Mol. Biol.">
        <title>An insight into the sialome of the frog biting fly, Corethrella appendiculata.</title>
        <authorList>
            <person name="Ribeiro J.M.C."/>
            <person name="Chagas A.C."/>
            <person name="Pham V.M."/>
            <person name="Lounibos L.P."/>
            <person name="Calvo E."/>
        </authorList>
    </citation>
    <scope>NUCLEOTIDE SEQUENCE</scope>
    <source>
        <tissue evidence="4">Salivary glands</tissue>
    </source>
</reference>
<dbReference type="InterPro" id="IPR050216">
    <property type="entry name" value="LRR_domain-containing"/>
</dbReference>
<evidence type="ECO:0000256" key="1">
    <source>
        <dbReference type="ARBA" id="ARBA00022614"/>
    </source>
</evidence>
<sequence>MGNKQVKQHFETAQKTGVLKISQMRLNEFPSALKTFPNVLRTLDLSENRFSIIPDDLVKFTLLKHLNLSGNRLIALPESIGKLIKLETLNAMNNMIEILPQSLCELKNLKQINLCNNQIKDFPKMLCSLKHLDVIDLSRNKITAVPADMKTSNVTELNLNQNQVSVIAEEIAECTRLKTLRLEENCLQVTAIPTKLLTSSVICNLALDGNLFSSKQFSEIEGYNAYMERYTAVKKKMF</sequence>
<evidence type="ECO:0000259" key="3">
    <source>
        <dbReference type="Pfam" id="PF23598"/>
    </source>
</evidence>
<dbReference type="SMART" id="SM00369">
    <property type="entry name" value="LRR_TYP"/>
    <property type="match status" value="5"/>
</dbReference>
<organism evidence="4">
    <name type="scientific">Corethrella appendiculata</name>
    <dbReference type="NCBI Taxonomy" id="1370023"/>
    <lineage>
        <taxon>Eukaryota</taxon>
        <taxon>Metazoa</taxon>
        <taxon>Ecdysozoa</taxon>
        <taxon>Arthropoda</taxon>
        <taxon>Hexapoda</taxon>
        <taxon>Insecta</taxon>
        <taxon>Pterygota</taxon>
        <taxon>Neoptera</taxon>
        <taxon>Endopterygota</taxon>
        <taxon>Diptera</taxon>
        <taxon>Nematocera</taxon>
        <taxon>Culicoidea</taxon>
        <taxon>Chaoboridae</taxon>
        <taxon>Corethrella</taxon>
    </lineage>
</organism>
<evidence type="ECO:0000256" key="2">
    <source>
        <dbReference type="ARBA" id="ARBA00022737"/>
    </source>
</evidence>
<proteinExistence type="evidence at transcript level"/>
<dbReference type="InterPro" id="IPR055414">
    <property type="entry name" value="LRR_R13L4/SHOC2-like"/>
</dbReference>
<protein>
    <submittedName>
        <fullName evidence="4">Putative leucine-rich repeat lrr protein</fullName>
    </submittedName>
</protein>
<keyword evidence="2" id="KW-0677">Repeat</keyword>
<dbReference type="PANTHER" id="PTHR48051">
    <property type="match status" value="1"/>
</dbReference>
<name>U5EL17_9DIPT</name>
<accession>U5EL17</accession>
<dbReference type="InterPro" id="IPR001611">
    <property type="entry name" value="Leu-rich_rpt"/>
</dbReference>
<dbReference type="SMART" id="SM00364">
    <property type="entry name" value="LRR_BAC"/>
    <property type="match status" value="4"/>
</dbReference>
<dbReference type="PANTHER" id="PTHR48051:SF1">
    <property type="entry name" value="RAS SUPPRESSOR PROTEIN 1"/>
    <property type="match status" value="1"/>
</dbReference>
<dbReference type="InterPro" id="IPR032675">
    <property type="entry name" value="LRR_dom_sf"/>
</dbReference>
<dbReference type="GO" id="GO:0005737">
    <property type="term" value="C:cytoplasm"/>
    <property type="evidence" value="ECO:0007669"/>
    <property type="project" value="TreeGrafter"/>
</dbReference>
<dbReference type="EMBL" id="GANO01001617">
    <property type="protein sequence ID" value="JAB58254.1"/>
    <property type="molecule type" value="mRNA"/>
</dbReference>